<dbReference type="OrthoDB" id="5193521at2"/>
<evidence type="ECO:0000313" key="2">
    <source>
        <dbReference type="EMBL" id="GEC20958.1"/>
    </source>
</evidence>
<comment type="caution">
    <text evidence="2">The sequence shown here is derived from an EMBL/GenBank/DDBJ whole genome shotgun (WGS) entry which is preliminary data.</text>
</comment>
<organism evidence="2 3">
    <name type="scientific">Pseudonocardia hydrocarbonoxydans</name>
    <dbReference type="NCBI Taxonomy" id="76726"/>
    <lineage>
        <taxon>Bacteria</taxon>
        <taxon>Bacillati</taxon>
        <taxon>Actinomycetota</taxon>
        <taxon>Actinomycetes</taxon>
        <taxon>Pseudonocardiales</taxon>
        <taxon>Pseudonocardiaceae</taxon>
        <taxon>Pseudonocardia</taxon>
    </lineage>
</organism>
<proteinExistence type="predicted"/>
<reference evidence="2 3" key="1">
    <citation type="submission" date="2019-06" db="EMBL/GenBank/DDBJ databases">
        <title>Whole genome shotgun sequence of Pseudonocardia hydrocarbonoxydans NBRC 14498.</title>
        <authorList>
            <person name="Hosoyama A."/>
            <person name="Uohara A."/>
            <person name="Ohji S."/>
            <person name="Ichikawa N."/>
        </authorList>
    </citation>
    <scope>NUCLEOTIDE SEQUENCE [LARGE SCALE GENOMIC DNA]</scope>
    <source>
        <strain evidence="2 3">NBRC 14498</strain>
    </source>
</reference>
<feature type="chain" id="PRO_5021506703" description="Lipoprotein" evidence="1">
    <location>
        <begin position="35"/>
        <end position="267"/>
    </location>
</feature>
<dbReference type="InterPro" id="IPR006311">
    <property type="entry name" value="TAT_signal"/>
</dbReference>
<keyword evidence="1" id="KW-0732">Signal</keyword>
<dbReference type="Proteomes" id="UP000320338">
    <property type="component" value="Unassembled WGS sequence"/>
</dbReference>
<name>A0A4Y3WR35_9PSEU</name>
<dbReference type="AlphaFoldDB" id="A0A4Y3WR35"/>
<evidence type="ECO:0008006" key="4">
    <source>
        <dbReference type="Google" id="ProtNLM"/>
    </source>
</evidence>
<dbReference type="PROSITE" id="PS51257">
    <property type="entry name" value="PROKAR_LIPOPROTEIN"/>
    <property type="match status" value="1"/>
</dbReference>
<dbReference type="RefSeq" id="WP_141279540.1">
    <property type="nucleotide sequence ID" value="NZ_BAAARZ010000007.1"/>
</dbReference>
<dbReference type="EMBL" id="BJNG01000026">
    <property type="protein sequence ID" value="GEC20958.1"/>
    <property type="molecule type" value="Genomic_DNA"/>
</dbReference>
<dbReference type="PROSITE" id="PS51318">
    <property type="entry name" value="TAT"/>
    <property type="match status" value="1"/>
</dbReference>
<accession>A0A4Y3WR35</accession>
<keyword evidence="3" id="KW-1185">Reference proteome</keyword>
<evidence type="ECO:0000313" key="3">
    <source>
        <dbReference type="Proteomes" id="UP000320338"/>
    </source>
</evidence>
<gene>
    <name evidence="2" type="ORF">PHY01_32410</name>
</gene>
<sequence>MTTHPTRRGAAVLAAAALLVTLAACGGAPATAPAAPAPAPADRTPEFCSALVQIESVFASSPPPEALPPEALQGVLAQQLQALGPLFTTAQETAPAEIKDSVDTLVETSTQSLSTGDFSGTESPAFAAAEDEVDATALADCGFEETSVTAVDFEFQGLPDSLPAGQSAVTLTNEGEDFHEIVLARINDDVTLPVADVLALPMEEALASVQLVGIVFAAPGESDTSFIDATPGRYVAACFLPEGTTPTTEGTGPPHFTLGMLREFTVA</sequence>
<evidence type="ECO:0000256" key="1">
    <source>
        <dbReference type="SAM" id="SignalP"/>
    </source>
</evidence>
<feature type="signal peptide" evidence="1">
    <location>
        <begin position="1"/>
        <end position="34"/>
    </location>
</feature>
<protein>
    <recommendedName>
        <fullName evidence="4">Lipoprotein</fullName>
    </recommendedName>
</protein>